<sequence>MGSKDILLLMIWQAAVDITNLKGSLEDSKILFFFSNLEKEVPRKNPDWLIWEIGKKLSTMGPLVHGCTVVLTGETGYVMPNVLPPQRIYTDRVEIAGQEIGNLYRSRVEIGGASGDGRGPRETGAGARGRDVATRQPSGGNGAGLLSARGRPTASTLPPRPPAPLHPPLILNRTQSDKIRASYKIRMLRKAPLHYNTLIMNDLTVS</sequence>
<accession>A0A8S4RU96</accession>
<dbReference type="AlphaFoldDB" id="A0A8S4RU96"/>
<dbReference type="EMBL" id="CAKXAJ010025553">
    <property type="protein sequence ID" value="CAH2240842.1"/>
    <property type="molecule type" value="Genomic_DNA"/>
</dbReference>
<feature type="compositionally biased region" description="Pro residues" evidence="1">
    <location>
        <begin position="158"/>
        <end position="167"/>
    </location>
</feature>
<name>A0A8S4RU96_9NEOP</name>
<feature type="region of interest" description="Disordered" evidence="1">
    <location>
        <begin position="111"/>
        <end position="170"/>
    </location>
</feature>
<keyword evidence="3" id="KW-1185">Reference proteome</keyword>
<dbReference type="Proteomes" id="UP000838756">
    <property type="component" value="Unassembled WGS sequence"/>
</dbReference>
<protein>
    <submittedName>
        <fullName evidence="2">Jg18881 protein</fullName>
    </submittedName>
</protein>
<evidence type="ECO:0000256" key="1">
    <source>
        <dbReference type="SAM" id="MobiDB-lite"/>
    </source>
</evidence>
<proteinExistence type="predicted"/>
<organism evidence="2 3">
    <name type="scientific">Pararge aegeria aegeria</name>
    <dbReference type="NCBI Taxonomy" id="348720"/>
    <lineage>
        <taxon>Eukaryota</taxon>
        <taxon>Metazoa</taxon>
        <taxon>Ecdysozoa</taxon>
        <taxon>Arthropoda</taxon>
        <taxon>Hexapoda</taxon>
        <taxon>Insecta</taxon>
        <taxon>Pterygota</taxon>
        <taxon>Neoptera</taxon>
        <taxon>Endopterygota</taxon>
        <taxon>Lepidoptera</taxon>
        <taxon>Glossata</taxon>
        <taxon>Ditrysia</taxon>
        <taxon>Papilionoidea</taxon>
        <taxon>Nymphalidae</taxon>
        <taxon>Satyrinae</taxon>
        <taxon>Satyrini</taxon>
        <taxon>Parargina</taxon>
        <taxon>Pararge</taxon>
    </lineage>
</organism>
<reference evidence="2" key="1">
    <citation type="submission" date="2022-03" db="EMBL/GenBank/DDBJ databases">
        <authorList>
            <person name="Lindestad O."/>
        </authorList>
    </citation>
    <scope>NUCLEOTIDE SEQUENCE</scope>
</reference>
<evidence type="ECO:0000313" key="3">
    <source>
        <dbReference type="Proteomes" id="UP000838756"/>
    </source>
</evidence>
<gene>
    <name evidence="2" type="primary">jg18881</name>
    <name evidence="2" type="ORF">PAEG_LOCUS17327</name>
</gene>
<comment type="caution">
    <text evidence="2">The sequence shown here is derived from an EMBL/GenBank/DDBJ whole genome shotgun (WGS) entry which is preliminary data.</text>
</comment>
<evidence type="ECO:0000313" key="2">
    <source>
        <dbReference type="EMBL" id="CAH2240842.1"/>
    </source>
</evidence>